<accession>A0A2K3K7U7</accession>
<comment type="caution">
    <text evidence="2">The sequence shown here is derived from an EMBL/GenBank/DDBJ whole genome shotgun (WGS) entry which is preliminary data.</text>
</comment>
<reference evidence="2 3" key="2">
    <citation type="journal article" date="2017" name="Front. Plant Sci.">
        <title>Gene Classification and Mining of Molecular Markers Useful in Red Clover (Trifolium pratense) Breeding.</title>
        <authorList>
            <person name="Istvanek J."/>
            <person name="Dluhosova J."/>
            <person name="Dluhos P."/>
            <person name="Patkova L."/>
            <person name="Nedelnik J."/>
            <person name="Repkova J."/>
        </authorList>
    </citation>
    <scope>NUCLEOTIDE SEQUENCE [LARGE SCALE GENOMIC DNA]</scope>
    <source>
        <strain evidence="3">cv. Tatra</strain>
        <tissue evidence="2">Young leaves</tissue>
    </source>
</reference>
<dbReference type="Proteomes" id="UP000236291">
    <property type="component" value="Unassembled WGS sequence"/>
</dbReference>
<protein>
    <submittedName>
        <fullName evidence="2">Uncharacterized protein</fullName>
    </submittedName>
</protein>
<dbReference type="EMBL" id="ASHM01147257">
    <property type="protein sequence ID" value="PNX62361.1"/>
    <property type="molecule type" value="Genomic_DNA"/>
</dbReference>
<dbReference type="AlphaFoldDB" id="A0A2K3K7U7"/>
<sequence length="21" mass="2326">MDRASKGKRLVGCGGLIRDHR</sequence>
<evidence type="ECO:0000256" key="1">
    <source>
        <dbReference type="SAM" id="MobiDB-lite"/>
    </source>
</evidence>
<gene>
    <name evidence="2" type="ORF">L195_g061108</name>
</gene>
<feature type="region of interest" description="Disordered" evidence="1">
    <location>
        <begin position="1"/>
        <end position="21"/>
    </location>
</feature>
<proteinExistence type="predicted"/>
<reference evidence="2 3" key="1">
    <citation type="journal article" date="2014" name="Am. J. Bot.">
        <title>Genome assembly and annotation for red clover (Trifolium pratense; Fabaceae).</title>
        <authorList>
            <person name="Istvanek J."/>
            <person name="Jaros M."/>
            <person name="Krenek A."/>
            <person name="Repkova J."/>
        </authorList>
    </citation>
    <scope>NUCLEOTIDE SEQUENCE [LARGE SCALE GENOMIC DNA]</scope>
    <source>
        <strain evidence="3">cv. Tatra</strain>
        <tissue evidence="2">Young leaves</tissue>
    </source>
</reference>
<name>A0A2K3K7U7_TRIPR</name>
<evidence type="ECO:0000313" key="2">
    <source>
        <dbReference type="EMBL" id="PNX62361.1"/>
    </source>
</evidence>
<feature type="non-terminal residue" evidence="2">
    <location>
        <position position="21"/>
    </location>
</feature>
<organism evidence="2 3">
    <name type="scientific">Trifolium pratense</name>
    <name type="common">Red clover</name>
    <dbReference type="NCBI Taxonomy" id="57577"/>
    <lineage>
        <taxon>Eukaryota</taxon>
        <taxon>Viridiplantae</taxon>
        <taxon>Streptophyta</taxon>
        <taxon>Embryophyta</taxon>
        <taxon>Tracheophyta</taxon>
        <taxon>Spermatophyta</taxon>
        <taxon>Magnoliopsida</taxon>
        <taxon>eudicotyledons</taxon>
        <taxon>Gunneridae</taxon>
        <taxon>Pentapetalae</taxon>
        <taxon>rosids</taxon>
        <taxon>fabids</taxon>
        <taxon>Fabales</taxon>
        <taxon>Fabaceae</taxon>
        <taxon>Papilionoideae</taxon>
        <taxon>50 kb inversion clade</taxon>
        <taxon>NPAAA clade</taxon>
        <taxon>Hologalegina</taxon>
        <taxon>IRL clade</taxon>
        <taxon>Trifolieae</taxon>
        <taxon>Trifolium</taxon>
    </lineage>
</organism>
<evidence type="ECO:0000313" key="3">
    <source>
        <dbReference type="Proteomes" id="UP000236291"/>
    </source>
</evidence>